<dbReference type="PANTHER" id="PTHR33116:SF86">
    <property type="entry name" value="REVERSE TRANSCRIPTASE DOMAIN-CONTAINING PROTEIN"/>
    <property type="match status" value="1"/>
</dbReference>
<protein>
    <submittedName>
        <fullName evidence="2">Uncharacterized protein</fullName>
    </submittedName>
</protein>
<sequence>MPTYVMACFLLPSTLCRELEGLMANFLWDNGDVSRIHWLSWDKVCTSRREGGSGFQKLGALNRALLVKQLWRIIVNPNALLSCLLKCKYFPNSYVLQAEAGVGSSYTWRSILAARELLVAGTQWQIGSGGSVRI</sequence>
<comment type="caution">
    <text evidence="2">The sequence shown here is derived from an EMBL/GenBank/DDBJ whole genome shotgun (WGS) entry which is preliminary data.</text>
</comment>
<reference evidence="2" key="2">
    <citation type="journal article" date="2024" name="Plant">
        <title>Genomic evolution and insights into agronomic trait innovations of Sesamum species.</title>
        <authorList>
            <person name="Miao H."/>
            <person name="Wang L."/>
            <person name="Qu L."/>
            <person name="Liu H."/>
            <person name="Sun Y."/>
            <person name="Le M."/>
            <person name="Wang Q."/>
            <person name="Wei S."/>
            <person name="Zheng Y."/>
            <person name="Lin W."/>
            <person name="Duan Y."/>
            <person name="Cao H."/>
            <person name="Xiong S."/>
            <person name="Wang X."/>
            <person name="Wei L."/>
            <person name="Li C."/>
            <person name="Ma Q."/>
            <person name="Ju M."/>
            <person name="Zhao R."/>
            <person name="Li G."/>
            <person name="Mu C."/>
            <person name="Tian Q."/>
            <person name="Mei H."/>
            <person name="Zhang T."/>
            <person name="Gao T."/>
            <person name="Zhang H."/>
        </authorList>
    </citation>
    <scope>NUCLEOTIDE SEQUENCE</scope>
    <source>
        <strain evidence="2">KEN1</strain>
    </source>
</reference>
<reference evidence="2" key="1">
    <citation type="submission" date="2020-06" db="EMBL/GenBank/DDBJ databases">
        <authorList>
            <person name="Li T."/>
            <person name="Hu X."/>
            <person name="Zhang T."/>
            <person name="Song X."/>
            <person name="Zhang H."/>
            <person name="Dai N."/>
            <person name="Sheng W."/>
            <person name="Hou X."/>
            <person name="Wei L."/>
        </authorList>
    </citation>
    <scope>NUCLEOTIDE SEQUENCE</scope>
    <source>
        <strain evidence="2">KEN1</strain>
        <tissue evidence="2">Leaf</tissue>
    </source>
</reference>
<accession>A0AAW2XZ81</accession>
<evidence type="ECO:0000313" key="2">
    <source>
        <dbReference type="EMBL" id="KAL0458056.1"/>
    </source>
</evidence>
<name>A0AAW2XZ81_9LAMI</name>
<proteinExistence type="predicted"/>
<dbReference type="EMBL" id="JACGWN010000002">
    <property type="protein sequence ID" value="KAL0458056.1"/>
    <property type="molecule type" value="Genomic_DNA"/>
</dbReference>
<feature type="signal peptide" evidence="1">
    <location>
        <begin position="1"/>
        <end position="16"/>
    </location>
</feature>
<dbReference type="AlphaFoldDB" id="A0AAW2XZ81"/>
<evidence type="ECO:0000256" key="1">
    <source>
        <dbReference type="SAM" id="SignalP"/>
    </source>
</evidence>
<dbReference type="PANTHER" id="PTHR33116">
    <property type="entry name" value="REVERSE TRANSCRIPTASE ZINC-BINDING DOMAIN-CONTAINING PROTEIN-RELATED-RELATED"/>
    <property type="match status" value="1"/>
</dbReference>
<gene>
    <name evidence="2" type="ORF">Slati_0432800</name>
</gene>
<organism evidence="2">
    <name type="scientific">Sesamum latifolium</name>
    <dbReference type="NCBI Taxonomy" id="2727402"/>
    <lineage>
        <taxon>Eukaryota</taxon>
        <taxon>Viridiplantae</taxon>
        <taxon>Streptophyta</taxon>
        <taxon>Embryophyta</taxon>
        <taxon>Tracheophyta</taxon>
        <taxon>Spermatophyta</taxon>
        <taxon>Magnoliopsida</taxon>
        <taxon>eudicotyledons</taxon>
        <taxon>Gunneridae</taxon>
        <taxon>Pentapetalae</taxon>
        <taxon>asterids</taxon>
        <taxon>lamiids</taxon>
        <taxon>Lamiales</taxon>
        <taxon>Pedaliaceae</taxon>
        <taxon>Sesamum</taxon>
    </lineage>
</organism>
<feature type="chain" id="PRO_5043856438" evidence="1">
    <location>
        <begin position="17"/>
        <end position="134"/>
    </location>
</feature>
<keyword evidence="1" id="KW-0732">Signal</keyword>